<dbReference type="OrthoDB" id="3253728at2"/>
<feature type="transmembrane region" description="Helical" evidence="1">
    <location>
        <begin position="97"/>
        <end position="116"/>
    </location>
</feature>
<feature type="transmembrane region" description="Helical" evidence="1">
    <location>
        <begin position="323"/>
        <end position="347"/>
    </location>
</feature>
<accession>A0A3G9IFJ5</accession>
<keyword evidence="1" id="KW-0472">Membrane</keyword>
<dbReference type="KEGG" id="nbe:Back2_13990"/>
<protein>
    <recommendedName>
        <fullName evidence="4">O-antigen polymerase</fullName>
    </recommendedName>
</protein>
<feature type="transmembrane region" description="Helical" evidence="1">
    <location>
        <begin position="179"/>
        <end position="197"/>
    </location>
</feature>
<keyword evidence="1" id="KW-0812">Transmembrane</keyword>
<evidence type="ECO:0000256" key="1">
    <source>
        <dbReference type="SAM" id="Phobius"/>
    </source>
</evidence>
<organism evidence="2 3">
    <name type="scientific">Nocardioides baekrokdamisoli</name>
    <dbReference type="NCBI Taxonomy" id="1804624"/>
    <lineage>
        <taxon>Bacteria</taxon>
        <taxon>Bacillati</taxon>
        <taxon>Actinomycetota</taxon>
        <taxon>Actinomycetes</taxon>
        <taxon>Propionibacteriales</taxon>
        <taxon>Nocardioidaceae</taxon>
        <taxon>Nocardioides</taxon>
    </lineage>
</organism>
<feature type="transmembrane region" description="Helical" evidence="1">
    <location>
        <begin position="359"/>
        <end position="385"/>
    </location>
</feature>
<dbReference type="AlphaFoldDB" id="A0A3G9IFJ5"/>
<name>A0A3G9IFJ5_9ACTN</name>
<sequence length="412" mass="43592">MTTALLAIPFLLVLVPLLLVLDPRVASAAWLVIFVAVPHWVGLKIGAYLPPVTLAAIIFAPSILRRRIVPARTDAVLAGLFVLATVVFWFGQGSQSMWAEMLLQWLPAYVFGRAMADVPGTDWVARLLCVLFTALALFAVIQYVAGWQPFANLQGPVPAQNQWATVFYRGGAARSSATWGHPIALGGALVAAIPLIWHGKGRIGLRALMTVVVVCGVASTLSRGPILAAGLALVLILFVKADLGAGARVVAGLVTTGLVVGLVPTLLQVSTTSSADIQASTNYRSNIFSSLIPDLHAFGFANNTLVVNGAPYYRGSASIDDTFLYIAANYGWVIAVGVLFVFGPPLVRVARRRASTLDLILIAELPVLGTVALITQFGPLIWFLLGMAVTVRARERAPTVAFDGGGGLAFTS</sequence>
<proteinExistence type="predicted"/>
<reference evidence="2 3" key="1">
    <citation type="submission" date="2018-11" db="EMBL/GenBank/DDBJ databases">
        <title>Complete genome sequence of Nocardioides baekrokdamisoli strain KCTC 39748.</title>
        <authorList>
            <person name="Kang S.W."/>
            <person name="Lee K.C."/>
            <person name="Kim K.K."/>
            <person name="Kim J.S."/>
            <person name="Kim D.S."/>
            <person name="Ko S.H."/>
            <person name="Yang S.H."/>
            <person name="Shin Y.K."/>
            <person name="Lee J.S."/>
        </authorList>
    </citation>
    <scope>NUCLEOTIDE SEQUENCE [LARGE SCALE GENOMIC DNA]</scope>
    <source>
        <strain evidence="2 3">KCTC 39748</strain>
    </source>
</reference>
<feature type="transmembrane region" description="Helical" evidence="1">
    <location>
        <begin position="44"/>
        <end position="63"/>
    </location>
</feature>
<dbReference type="Proteomes" id="UP000271573">
    <property type="component" value="Chromosome"/>
</dbReference>
<feature type="transmembrane region" description="Helical" evidence="1">
    <location>
        <begin position="209"/>
        <end position="239"/>
    </location>
</feature>
<dbReference type="EMBL" id="AP019307">
    <property type="protein sequence ID" value="BBH17112.1"/>
    <property type="molecule type" value="Genomic_DNA"/>
</dbReference>
<keyword evidence="1" id="KW-1133">Transmembrane helix</keyword>
<gene>
    <name evidence="2" type="ORF">Back2_13990</name>
</gene>
<feature type="transmembrane region" description="Helical" evidence="1">
    <location>
        <begin position="245"/>
        <end position="267"/>
    </location>
</feature>
<feature type="transmembrane region" description="Helical" evidence="1">
    <location>
        <begin position="75"/>
        <end position="91"/>
    </location>
</feature>
<feature type="transmembrane region" description="Helical" evidence="1">
    <location>
        <begin position="123"/>
        <end position="145"/>
    </location>
</feature>
<evidence type="ECO:0000313" key="2">
    <source>
        <dbReference type="EMBL" id="BBH17112.1"/>
    </source>
</evidence>
<dbReference type="RefSeq" id="WP_125568018.1">
    <property type="nucleotide sequence ID" value="NZ_AP019307.1"/>
</dbReference>
<evidence type="ECO:0000313" key="3">
    <source>
        <dbReference type="Proteomes" id="UP000271573"/>
    </source>
</evidence>
<keyword evidence="3" id="KW-1185">Reference proteome</keyword>
<evidence type="ECO:0008006" key="4">
    <source>
        <dbReference type="Google" id="ProtNLM"/>
    </source>
</evidence>